<keyword evidence="1" id="KW-0732">Signal</keyword>
<evidence type="ECO:0000313" key="2">
    <source>
        <dbReference type="EMBL" id="AJP71058.1"/>
    </source>
</evidence>
<dbReference type="KEGG" id="sphi:TS85_03315"/>
<evidence type="ECO:0000256" key="1">
    <source>
        <dbReference type="SAM" id="SignalP"/>
    </source>
</evidence>
<feature type="signal peptide" evidence="1">
    <location>
        <begin position="1"/>
        <end position="20"/>
    </location>
</feature>
<proteinExistence type="predicted"/>
<feature type="chain" id="PRO_5031096593" description="Methyltransferase" evidence="1">
    <location>
        <begin position="21"/>
        <end position="243"/>
    </location>
</feature>
<accession>A0A7U4J6B6</accession>
<dbReference type="SUPFAM" id="SSF53335">
    <property type="entry name" value="S-adenosyl-L-methionine-dependent methyltransferases"/>
    <property type="match status" value="1"/>
</dbReference>
<organism evidence="2 3">
    <name type="scientific">Sphingomonas hengshuiensis</name>
    <dbReference type="NCBI Taxonomy" id="1609977"/>
    <lineage>
        <taxon>Bacteria</taxon>
        <taxon>Pseudomonadati</taxon>
        <taxon>Pseudomonadota</taxon>
        <taxon>Alphaproteobacteria</taxon>
        <taxon>Sphingomonadales</taxon>
        <taxon>Sphingomonadaceae</taxon>
        <taxon>Sphingomonas</taxon>
    </lineage>
</organism>
<dbReference type="AlphaFoldDB" id="A0A7U4J6B6"/>
<evidence type="ECO:0000313" key="3">
    <source>
        <dbReference type="Proteomes" id="UP000032300"/>
    </source>
</evidence>
<reference evidence="2 3" key="2">
    <citation type="submission" date="2015-02" db="EMBL/GenBank/DDBJ databases">
        <title>The complete genome of Sphingomonas hengshuiensis sp. WHSC-8 isolated from soil of Hengshui Lake.</title>
        <authorList>
            <person name="Wei S."/>
            <person name="Guo J."/>
            <person name="Su C."/>
            <person name="Wu R."/>
            <person name="Zhang Z."/>
            <person name="Liang K."/>
            <person name="Li H."/>
            <person name="Wang T."/>
            <person name="Liu H."/>
            <person name="Zhang C."/>
            <person name="Li Z."/>
            <person name="Wang Q."/>
            <person name="Meng J."/>
        </authorList>
    </citation>
    <scope>NUCLEOTIDE SEQUENCE [LARGE SCALE GENOMIC DNA]</scope>
    <source>
        <strain evidence="2 3">WHSC-8</strain>
    </source>
</reference>
<dbReference type="InterPro" id="IPR016980">
    <property type="entry name" value="S-AdoMet-dep_MeTrfase_Alr7345"/>
</dbReference>
<dbReference type="Proteomes" id="UP000032300">
    <property type="component" value="Chromosome"/>
</dbReference>
<dbReference type="RefSeq" id="WP_044330394.1">
    <property type="nucleotide sequence ID" value="NZ_CP010836.1"/>
</dbReference>
<dbReference type="Gene3D" id="3.40.50.150">
    <property type="entry name" value="Vaccinia Virus protein VP39"/>
    <property type="match status" value="1"/>
</dbReference>
<reference evidence="2 3" key="1">
    <citation type="journal article" date="2015" name="Int. J. Syst. Evol. Microbiol.">
        <title>Sphingomonas hengshuiensis sp. nov., isolated from lake wetland.</title>
        <authorList>
            <person name="Wei S."/>
            <person name="Wang T."/>
            <person name="Liu H."/>
            <person name="Zhang C."/>
            <person name="Guo J."/>
            <person name="Wang Q."/>
            <person name="Liang K."/>
            <person name="Zhang Z."/>
        </authorList>
    </citation>
    <scope>NUCLEOTIDE SEQUENCE [LARGE SCALE GENOMIC DNA]</scope>
    <source>
        <strain evidence="2 3">WHSC-8</strain>
    </source>
</reference>
<gene>
    <name evidence="2" type="ORF">TS85_03315</name>
</gene>
<sequence>MKPLFAAAAACVAFATPVLAQTAPSVATALADPARPQADKDRDAARHPAEILAFVGVEPGAKVGDYFMGGGYWTRILAVAVGPKGHVHGFQPAEFARPPKPGDAPLSAVYPNVTIVQTPAADVAFAEPLDAILTFENWHDLHSPRFTTPDFSKVSAKRLYDALKPGGVLLVADHVAAVGTADAPNTLHRIDPAKARAEIESAGFKFEAALPVLANPADPHTANVFAPEIRGKTDQFVYRFRKP</sequence>
<name>A0A7U4J6B6_9SPHN</name>
<protein>
    <recommendedName>
        <fullName evidence="4">Methyltransferase</fullName>
    </recommendedName>
</protein>
<dbReference type="EMBL" id="CP010836">
    <property type="protein sequence ID" value="AJP71058.1"/>
    <property type="molecule type" value="Genomic_DNA"/>
</dbReference>
<dbReference type="OrthoDB" id="9342567at2"/>
<evidence type="ECO:0008006" key="4">
    <source>
        <dbReference type="Google" id="ProtNLM"/>
    </source>
</evidence>
<dbReference type="InterPro" id="IPR029063">
    <property type="entry name" value="SAM-dependent_MTases_sf"/>
</dbReference>
<dbReference type="PIRSF" id="PIRSF031679">
    <property type="entry name" value="Mtase_Alr7345_prd"/>
    <property type="match status" value="1"/>
</dbReference>
<keyword evidence="3" id="KW-1185">Reference proteome</keyword>